<dbReference type="Pfam" id="PF06969">
    <property type="entry name" value="HemN_C"/>
    <property type="match status" value="1"/>
</dbReference>
<evidence type="ECO:0000256" key="1">
    <source>
        <dbReference type="ARBA" id="ARBA00006100"/>
    </source>
</evidence>
<evidence type="ECO:0000313" key="4">
    <source>
        <dbReference type="EMBL" id="ADE83342.1"/>
    </source>
</evidence>
<keyword evidence="2" id="KW-0479">Metal-binding</keyword>
<dbReference type="PANTHER" id="PTHR13932:SF5">
    <property type="entry name" value="RADICAL S-ADENOSYL METHIONINE DOMAIN-CONTAINING PROTEIN 1, MITOCHONDRIAL"/>
    <property type="match status" value="1"/>
</dbReference>
<dbReference type="SFLD" id="SFLDS00029">
    <property type="entry name" value="Radical_SAM"/>
    <property type="match status" value="1"/>
</dbReference>
<dbReference type="InterPro" id="IPR004559">
    <property type="entry name" value="HemW-like"/>
</dbReference>
<dbReference type="Proteomes" id="UP000000927">
    <property type="component" value="Chromosome"/>
</dbReference>
<dbReference type="SFLD" id="SFLDF00562">
    <property type="entry name" value="HemN-like__clustered_with_heat"/>
    <property type="match status" value="1"/>
</dbReference>
<evidence type="ECO:0000259" key="3">
    <source>
        <dbReference type="PROSITE" id="PS51918"/>
    </source>
</evidence>
<dbReference type="GO" id="GO:0051539">
    <property type="term" value="F:4 iron, 4 sulfur cluster binding"/>
    <property type="evidence" value="ECO:0007669"/>
    <property type="project" value="UniProtKB-UniRule"/>
</dbReference>
<dbReference type="InterPro" id="IPR007197">
    <property type="entry name" value="rSAM"/>
</dbReference>
<keyword evidence="5" id="KW-1185">Reference proteome</keyword>
<keyword evidence="2" id="KW-0949">S-adenosyl-L-methionine</keyword>
<dbReference type="InterPro" id="IPR034505">
    <property type="entry name" value="Coproporphyrinogen-III_oxidase"/>
</dbReference>
<dbReference type="EMBL" id="CP002006">
    <property type="protein sequence ID" value="ADE83342.1"/>
    <property type="molecule type" value="Genomic_DNA"/>
</dbReference>
<dbReference type="SFLD" id="SFLDG01082">
    <property type="entry name" value="B12-binding_domain_containing"/>
    <property type="match status" value="1"/>
</dbReference>
<reference evidence="4 5" key="1">
    <citation type="journal article" date="2010" name="Microb. Ecol.">
        <title>Comparative genome analysis of Prevotella ruminicola and Prevotella bryantii: insights into their environmental niche.</title>
        <authorList>
            <consortium name="North American Consortium for Rumen Bacteria"/>
            <person name="Purushe J."/>
            <person name="Fouts D.E."/>
            <person name="Morrison M."/>
            <person name="White B.A."/>
            <person name="Mackie R.I."/>
            <person name="Coutinho P.M."/>
            <person name="Henrissat B."/>
            <person name="Nelson K.E."/>
        </authorList>
    </citation>
    <scope>NUCLEOTIDE SEQUENCE [LARGE SCALE GENOMIC DNA]</scope>
    <source>
        <strain evidence="5">ATCC 19189 / JCM 8958 / 23</strain>
    </source>
</reference>
<dbReference type="SUPFAM" id="SSF102114">
    <property type="entry name" value="Radical SAM enzymes"/>
    <property type="match status" value="1"/>
</dbReference>
<dbReference type="InterPro" id="IPR010723">
    <property type="entry name" value="HemN_C"/>
</dbReference>
<dbReference type="Pfam" id="PF04055">
    <property type="entry name" value="Radical_SAM"/>
    <property type="match status" value="1"/>
</dbReference>
<keyword evidence="2" id="KW-0004">4Fe-4S</keyword>
<keyword evidence="2" id="KW-0963">Cytoplasm</keyword>
<dbReference type="CDD" id="cd01335">
    <property type="entry name" value="Radical_SAM"/>
    <property type="match status" value="1"/>
</dbReference>
<sequence length="375" mass="42634">MAGLYVHIPFCSSRCVYCGFYSTTGLALRERYVDALCQEIKMRSLPTNPPQKEGSLGTIYLGGGTPSQLTIPQLRRIFDAIYIYNKVENDAEVTIEVNPDDVTPELAAALQQLPINRVSMGAQTFNDERLHFLRRRHSSAQVHQAVATLRQAGFQNISIDLMYGFPNQTLEEWQADIDEALQLNVEHISTYCLMYEEGTPLYRLLEQGKVAEIDEELERKMYFTLINSLESAGYEHYEISNFARPGYRSRHNSSYWKGIPYIGIGAAAHSFDIQTRSWNVADIQQYITAMEQGERCFEAETLDEDTRYNDAVTVALRTCEGLDLSTLTDQQRAYCLKNAQRHLEAGLLKLNDQKISLTKEGLFVSDMIMSDLMLV</sequence>
<dbReference type="InterPro" id="IPR023404">
    <property type="entry name" value="rSAM_horseshoe"/>
</dbReference>
<feature type="domain" description="Radical SAM core" evidence="3">
    <location>
        <begin position="1"/>
        <end position="235"/>
    </location>
</feature>
<dbReference type="HOGENOM" id="CLU_027579_1_1_10"/>
<dbReference type="SMART" id="SM00729">
    <property type="entry name" value="Elp3"/>
    <property type="match status" value="1"/>
</dbReference>
<name>D5EYD2_XYLR2</name>
<comment type="function">
    <text evidence="2">Probably acts as a heme chaperone, transferring heme to an unknown acceptor. Binds one molecule of heme per monomer, possibly covalently. Binds 1 [4Fe-4S] cluster. The cluster is coordinated with 3 cysteines and an exchangeable S-adenosyl-L-methionine.</text>
</comment>
<dbReference type="Gene3D" id="3.80.30.20">
    <property type="entry name" value="tm_1862 like domain"/>
    <property type="match status" value="1"/>
</dbReference>
<accession>D5EYD2</accession>
<dbReference type="STRING" id="264731.PRU_0612"/>
<dbReference type="AlphaFoldDB" id="D5EYD2"/>
<protein>
    <recommendedName>
        <fullName evidence="2">Heme chaperone HemW</fullName>
    </recommendedName>
</protein>
<dbReference type="InterPro" id="IPR058240">
    <property type="entry name" value="rSAM_sf"/>
</dbReference>
<dbReference type="GO" id="GO:0004109">
    <property type="term" value="F:coproporphyrinogen oxidase activity"/>
    <property type="evidence" value="ECO:0007669"/>
    <property type="project" value="InterPro"/>
</dbReference>
<dbReference type="PANTHER" id="PTHR13932">
    <property type="entry name" value="COPROPORPHYRINIGEN III OXIDASE"/>
    <property type="match status" value="1"/>
</dbReference>
<dbReference type="GO" id="GO:0006779">
    <property type="term" value="P:porphyrin-containing compound biosynthetic process"/>
    <property type="evidence" value="ECO:0007669"/>
    <property type="project" value="InterPro"/>
</dbReference>
<dbReference type="RefSeq" id="WP_013065325.1">
    <property type="nucleotide sequence ID" value="NC_014033.1"/>
</dbReference>
<dbReference type="SFLD" id="SFLDG01065">
    <property type="entry name" value="anaerobic_coproporphyrinogen-I"/>
    <property type="match status" value="1"/>
</dbReference>
<keyword evidence="2" id="KW-0143">Chaperone</keyword>
<dbReference type="KEGG" id="pru:PRU_0612"/>
<proteinExistence type="inferred from homology"/>
<dbReference type="GO" id="GO:0046872">
    <property type="term" value="F:metal ion binding"/>
    <property type="evidence" value="ECO:0007669"/>
    <property type="project" value="UniProtKB-UniRule"/>
</dbReference>
<dbReference type="SFLD" id="SFLDF00288">
    <property type="entry name" value="HemN-like__clustered_with_nucl"/>
    <property type="match status" value="1"/>
</dbReference>
<comment type="similarity">
    <text evidence="1">Belongs to the anaerobic coproporphyrinogen-III oxidase family. HemW subfamily.</text>
</comment>
<comment type="subcellular location">
    <subcellularLocation>
        <location evidence="2">Cytoplasm</location>
    </subcellularLocation>
</comment>
<evidence type="ECO:0000256" key="2">
    <source>
        <dbReference type="RuleBase" id="RU364116"/>
    </source>
</evidence>
<gene>
    <name evidence="4" type="ordered locus">PRU_0612</name>
</gene>
<dbReference type="GO" id="GO:0005737">
    <property type="term" value="C:cytoplasm"/>
    <property type="evidence" value="ECO:0007669"/>
    <property type="project" value="UniProtKB-SubCell"/>
</dbReference>
<dbReference type="InterPro" id="IPR006638">
    <property type="entry name" value="Elp3/MiaA/NifB-like_rSAM"/>
</dbReference>
<dbReference type="NCBIfam" id="TIGR00539">
    <property type="entry name" value="hemN_rel"/>
    <property type="match status" value="1"/>
</dbReference>
<organism evidence="4 5">
    <name type="scientific">Xylanibacter ruminicola (strain ATCC 19189 / DSM 19721 / CIP 105475 / JCM 8958 / 23)</name>
    <name type="common">Prevotella ruminicola</name>
    <dbReference type="NCBI Taxonomy" id="264731"/>
    <lineage>
        <taxon>Bacteria</taxon>
        <taxon>Pseudomonadati</taxon>
        <taxon>Bacteroidota</taxon>
        <taxon>Bacteroidia</taxon>
        <taxon>Bacteroidales</taxon>
        <taxon>Prevotellaceae</taxon>
        <taxon>Xylanibacter</taxon>
    </lineage>
</organism>
<keyword evidence="2" id="KW-0349">Heme</keyword>
<evidence type="ECO:0000313" key="5">
    <source>
        <dbReference type="Proteomes" id="UP000000927"/>
    </source>
</evidence>
<dbReference type="eggNOG" id="COG0635">
    <property type="taxonomic scope" value="Bacteria"/>
</dbReference>
<keyword evidence="2" id="KW-0411">Iron-sulfur</keyword>
<keyword evidence="2" id="KW-0408">Iron</keyword>
<dbReference type="GeneID" id="31500159"/>
<dbReference type="PROSITE" id="PS51918">
    <property type="entry name" value="RADICAL_SAM"/>
    <property type="match status" value="1"/>
</dbReference>